<evidence type="ECO:0000313" key="7">
    <source>
        <dbReference type="EMBL" id="GGE20196.1"/>
    </source>
</evidence>
<accession>A0A8H9KVQ7</accession>
<evidence type="ECO:0000256" key="2">
    <source>
        <dbReference type="ARBA" id="ARBA00022748"/>
    </source>
</evidence>
<evidence type="ECO:0000256" key="4">
    <source>
        <dbReference type="ARBA" id="ARBA00023284"/>
    </source>
</evidence>
<comment type="subcellular location">
    <subcellularLocation>
        <location evidence="1">Cell envelope</location>
    </subcellularLocation>
</comment>
<dbReference type="InterPro" id="IPR036249">
    <property type="entry name" value="Thioredoxin-like_sf"/>
</dbReference>
<keyword evidence="5" id="KW-0732">Signal</keyword>
<evidence type="ECO:0000256" key="1">
    <source>
        <dbReference type="ARBA" id="ARBA00004196"/>
    </source>
</evidence>
<reference evidence="7" key="2">
    <citation type="submission" date="2020-09" db="EMBL/GenBank/DDBJ databases">
        <authorList>
            <person name="Sun Q."/>
            <person name="Zhou Y."/>
        </authorList>
    </citation>
    <scope>NUCLEOTIDE SEQUENCE</scope>
    <source>
        <strain evidence="7">CGMCC 1.15966</strain>
    </source>
</reference>
<dbReference type="PANTHER" id="PTHR42852:SF6">
    <property type="entry name" value="THIOL:DISULFIDE INTERCHANGE PROTEIN DSBE"/>
    <property type="match status" value="1"/>
</dbReference>
<dbReference type="InterPro" id="IPR013766">
    <property type="entry name" value="Thioredoxin_domain"/>
</dbReference>
<reference evidence="7" key="1">
    <citation type="journal article" date="2014" name="Int. J. Syst. Evol. Microbiol.">
        <title>Complete genome sequence of Corynebacterium casei LMG S-19264T (=DSM 44701T), isolated from a smear-ripened cheese.</title>
        <authorList>
            <consortium name="US DOE Joint Genome Institute (JGI-PGF)"/>
            <person name="Walter F."/>
            <person name="Albersmeier A."/>
            <person name="Kalinowski J."/>
            <person name="Ruckert C."/>
        </authorList>
    </citation>
    <scope>NUCLEOTIDE SEQUENCE</scope>
    <source>
        <strain evidence="7">CGMCC 1.15966</strain>
    </source>
</reference>
<evidence type="ECO:0000313" key="8">
    <source>
        <dbReference type="Proteomes" id="UP000614460"/>
    </source>
</evidence>
<feature type="domain" description="Thioredoxin" evidence="6">
    <location>
        <begin position="239"/>
        <end position="369"/>
    </location>
</feature>
<organism evidence="7 8">
    <name type="scientific">Sphingobacterium cellulitidis</name>
    <dbReference type="NCBI Taxonomy" id="1768011"/>
    <lineage>
        <taxon>Bacteria</taxon>
        <taxon>Pseudomonadati</taxon>
        <taxon>Bacteroidota</taxon>
        <taxon>Sphingobacteriia</taxon>
        <taxon>Sphingobacteriales</taxon>
        <taxon>Sphingobacteriaceae</taxon>
        <taxon>Sphingobacterium</taxon>
    </lineage>
</organism>
<proteinExistence type="predicted"/>
<evidence type="ECO:0000259" key="6">
    <source>
        <dbReference type="PROSITE" id="PS51352"/>
    </source>
</evidence>
<keyword evidence="2" id="KW-0201">Cytochrome c-type biogenesis</keyword>
<protein>
    <submittedName>
        <fullName evidence="7">Thiol:disulfide interchange protein</fullName>
    </submittedName>
</protein>
<dbReference type="GO" id="GO:0030313">
    <property type="term" value="C:cell envelope"/>
    <property type="evidence" value="ECO:0007669"/>
    <property type="project" value="UniProtKB-SubCell"/>
</dbReference>
<name>A0A8H9KVQ7_9SPHI</name>
<dbReference type="AlphaFoldDB" id="A0A8H9KVQ7"/>
<dbReference type="Pfam" id="PF08534">
    <property type="entry name" value="Redoxin"/>
    <property type="match status" value="1"/>
</dbReference>
<gene>
    <name evidence="7" type="ORF">GCM10011516_17290</name>
</gene>
<dbReference type="RefSeq" id="WP_182498513.1">
    <property type="nucleotide sequence ID" value="NZ_BMKM01000003.1"/>
</dbReference>
<keyword evidence="3" id="KW-1015">Disulfide bond</keyword>
<dbReference type="Proteomes" id="UP000614460">
    <property type="component" value="Unassembled WGS sequence"/>
</dbReference>
<dbReference type="InterPro" id="IPR025380">
    <property type="entry name" value="DUF4369"/>
</dbReference>
<dbReference type="Pfam" id="PF14289">
    <property type="entry name" value="DUF4369"/>
    <property type="match status" value="1"/>
</dbReference>
<evidence type="ECO:0000256" key="5">
    <source>
        <dbReference type="SAM" id="SignalP"/>
    </source>
</evidence>
<dbReference type="EMBL" id="BMKM01000003">
    <property type="protein sequence ID" value="GGE20196.1"/>
    <property type="molecule type" value="Genomic_DNA"/>
</dbReference>
<dbReference type="CDD" id="cd02966">
    <property type="entry name" value="TlpA_like_family"/>
    <property type="match status" value="1"/>
</dbReference>
<dbReference type="Gene3D" id="3.40.30.10">
    <property type="entry name" value="Glutaredoxin"/>
    <property type="match status" value="1"/>
</dbReference>
<keyword evidence="8" id="KW-1185">Reference proteome</keyword>
<dbReference type="InterPro" id="IPR050553">
    <property type="entry name" value="Thioredoxin_ResA/DsbE_sf"/>
</dbReference>
<dbReference type="GO" id="GO:0016491">
    <property type="term" value="F:oxidoreductase activity"/>
    <property type="evidence" value="ECO:0007669"/>
    <property type="project" value="InterPro"/>
</dbReference>
<dbReference type="GO" id="GO:0017004">
    <property type="term" value="P:cytochrome complex assembly"/>
    <property type="evidence" value="ECO:0007669"/>
    <property type="project" value="UniProtKB-KW"/>
</dbReference>
<dbReference type="SUPFAM" id="SSF52833">
    <property type="entry name" value="Thioredoxin-like"/>
    <property type="match status" value="1"/>
</dbReference>
<feature type="signal peptide" evidence="5">
    <location>
        <begin position="1"/>
        <end position="23"/>
    </location>
</feature>
<feature type="chain" id="PRO_5034852896" evidence="5">
    <location>
        <begin position="24"/>
        <end position="369"/>
    </location>
</feature>
<dbReference type="InterPro" id="IPR013740">
    <property type="entry name" value="Redoxin"/>
</dbReference>
<dbReference type="PANTHER" id="PTHR42852">
    <property type="entry name" value="THIOL:DISULFIDE INTERCHANGE PROTEIN DSBE"/>
    <property type="match status" value="1"/>
</dbReference>
<dbReference type="PROSITE" id="PS51352">
    <property type="entry name" value="THIOREDOXIN_2"/>
    <property type="match status" value="1"/>
</dbReference>
<keyword evidence="4" id="KW-0676">Redox-active center</keyword>
<comment type="caution">
    <text evidence="7">The sequence shown here is derived from an EMBL/GenBank/DDBJ whole genome shotgun (WGS) entry which is preliminary data.</text>
</comment>
<evidence type="ECO:0000256" key="3">
    <source>
        <dbReference type="ARBA" id="ARBA00023157"/>
    </source>
</evidence>
<sequence length="369" mass="42506">MVKLYTFLCLFFTSLLFNSTSFAQGAYSIEAEIDSSQNLNGKYVSISFVDYAGINNLKKDSVLIQNNRFVFKGNLVTPGVLTNLFINEKEFDGLFQFLLTPGTNKLYVHKPLYNQITGKLITGISNVEVMNSENAIIYNRYNSIFQVVFPELNWAMNRNQDPNEIFHKLNKETLPLRVELVKIYPNSYASLYFQRYFLFDALEDKPNICQELFDGLADSIKLLPEAKELELKIKSLFSIKKGEKVKDFVIKDENSQEVRLSDFMGKKVLLEFWASWCGPCIENLPNLKKFAEENPDIQILAISLDDNEENWKEAIKKHKFNYAKHVSELKGWKGEVSNTLFNVNAIPRAILIDEKGNFEDIDFKINSVD</sequence>